<accession>K8XJQ0</accession>
<protein>
    <submittedName>
        <fullName evidence="1">Uncharacterized protein</fullName>
    </submittedName>
</protein>
<proteinExistence type="predicted"/>
<sequence length="64" mass="6872">MIYGDDNHDGYVDEDETGWDCNVNGNQVCGLVGDDNADGVIDEDESGWSCVAMGNRECGPVAWS</sequence>
<dbReference type="EMBL" id="AJYC02000047">
    <property type="protein sequence ID" value="EKT81858.1"/>
    <property type="molecule type" value="Genomic_DNA"/>
</dbReference>
<reference evidence="1 2" key="1">
    <citation type="journal article" date="2013" name="Genome Announc.">
        <title>Draft Genome Sequence of Rhodococcus opacus Strain M213 Shows a Diverse Catabolic Potential.</title>
        <authorList>
            <person name="Pathak A."/>
            <person name="Green S.J."/>
            <person name="Ogram A."/>
            <person name="Chauhan A."/>
        </authorList>
    </citation>
    <scope>NUCLEOTIDE SEQUENCE [LARGE SCALE GENOMIC DNA]</scope>
    <source>
        <strain evidence="1 2">M213</strain>
    </source>
</reference>
<gene>
    <name evidence="1" type="ORF">WSS_A15239</name>
</gene>
<dbReference type="Proteomes" id="UP000005951">
    <property type="component" value="Unassembled WGS sequence"/>
</dbReference>
<evidence type="ECO:0000313" key="2">
    <source>
        <dbReference type="Proteomes" id="UP000005951"/>
    </source>
</evidence>
<comment type="caution">
    <text evidence="1">The sequence shown here is derived from an EMBL/GenBank/DDBJ whole genome shotgun (WGS) entry which is preliminary data.</text>
</comment>
<organism evidence="1 2">
    <name type="scientific">Rhodococcus opacus M213</name>
    <dbReference type="NCBI Taxonomy" id="1129896"/>
    <lineage>
        <taxon>Bacteria</taxon>
        <taxon>Bacillati</taxon>
        <taxon>Actinomycetota</taxon>
        <taxon>Actinomycetes</taxon>
        <taxon>Mycobacteriales</taxon>
        <taxon>Nocardiaceae</taxon>
        <taxon>Rhodococcus</taxon>
    </lineage>
</organism>
<dbReference type="AlphaFoldDB" id="K8XJQ0"/>
<name>K8XJQ0_RHOOP</name>
<evidence type="ECO:0000313" key="1">
    <source>
        <dbReference type="EMBL" id="EKT81858.1"/>
    </source>
</evidence>